<comment type="caution">
    <text evidence="3">The sequence shown here is derived from an EMBL/GenBank/DDBJ whole genome shotgun (WGS) entry which is preliminary data.</text>
</comment>
<keyword evidence="1" id="KW-0378">Hydrolase</keyword>
<evidence type="ECO:0000313" key="4">
    <source>
        <dbReference type="Proteomes" id="UP001500635"/>
    </source>
</evidence>
<dbReference type="InterPro" id="IPR032466">
    <property type="entry name" value="Metal_Hydrolase"/>
</dbReference>
<proteinExistence type="predicted"/>
<name>A0ABP8K758_9ACTN</name>
<feature type="domain" description="Amidohydrolase-related" evidence="2">
    <location>
        <begin position="59"/>
        <end position="425"/>
    </location>
</feature>
<dbReference type="EMBL" id="BAABFR010000086">
    <property type="protein sequence ID" value="GAA4401233.1"/>
    <property type="molecule type" value="Genomic_DNA"/>
</dbReference>
<dbReference type="PANTHER" id="PTHR43794:SF11">
    <property type="entry name" value="AMIDOHYDROLASE-RELATED DOMAIN-CONTAINING PROTEIN"/>
    <property type="match status" value="1"/>
</dbReference>
<evidence type="ECO:0000313" key="3">
    <source>
        <dbReference type="EMBL" id="GAA4401233.1"/>
    </source>
</evidence>
<organism evidence="3 4">
    <name type="scientific">Tsukamurella soli</name>
    <dbReference type="NCBI Taxonomy" id="644556"/>
    <lineage>
        <taxon>Bacteria</taxon>
        <taxon>Bacillati</taxon>
        <taxon>Actinomycetota</taxon>
        <taxon>Actinomycetes</taxon>
        <taxon>Mycobacteriales</taxon>
        <taxon>Tsukamurellaceae</taxon>
        <taxon>Tsukamurella</taxon>
    </lineage>
</organism>
<evidence type="ECO:0000259" key="2">
    <source>
        <dbReference type="Pfam" id="PF01979"/>
    </source>
</evidence>
<accession>A0ABP8K758</accession>
<dbReference type="Pfam" id="PF01979">
    <property type="entry name" value="Amidohydro_1"/>
    <property type="match status" value="1"/>
</dbReference>
<dbReference type="CDD" id="cd01298">
    <property type="entry name" value="ATZ_TRZ_like"/>
    <property type="match status" value="1"/>
</dbReference>
<reference evidence="4" key="1">
    <citation type="journal article" date="2019" name="Int. J. Syst. Evol. Microbiol.">
        <title>The Global Catalogue of Microorganisms (GCM) 10K type strain sequencing project: providing services to taxonomists for standard genome sequencing and annotation.</title>
        <authorList>
            <consortium name="The Broad Institute Genomics Platform"/>
            <consortium name="The Broad Institute Genome Sequencing Center for Infectious Disease"/>
            <person name="Wu L."/>
            <person name="Ma J."/>
        </authorList>
    </citation>
    <scope>NUCLEOTIDE SEQUENCE [LARGE SCALE GENOMIC DNA]</scope>
    <source>
        <strain evidence="4">JCM 17688</strain>
    </source>
</reference>
<dbReference type="Gene3D" id="2.30.40.10">
    <property type="entry name" value="Urease, subunit C, domain 1"/>
    <property type="match status" value="1"/>
</dbReference>
<dbReference type="Proteomes" id="UP001500635">
    <property type="component" value="Unassembled WGS sequence"/>
</dbReference>
<dbReference type="SUPFAM" id="SSF51556">
    <property type="entry name" value="Metallo-dependent hydrolases"/>
    <property type="match status" value="1"/>
</dbReference>
<gene>
    <name evidence="3" type="ORF">GCM10023147_40570</name>
</gene>
<dbReference type="RefSeq" id="WP_344999468.1">
    <property type="nucleotide sequence ID" value="NZ_BAABFR010000086.1"/>
</dbReference>
<dbReference type="SUPFAM" id="SSF51338">
    <property type="entry name" value="Composite domain of metallo-dependent hydrolases"/>
    <property type="match status" value="1"/>
</dbReference>
<dbReference type="InterPro" id="IPR006680">
    <property type="entry name" value="Amidohydro-rel"/>
</dbReference>
<protein>
    <submittedName>
        <fullName evidence="3">8-oxoguanine deaminase</fullName>
    </submittedName>
</protein>
<dbReference type="PANTHER" id="PTHR43794">
    <property type="entry name" value="AMINOHYDROLASE SSNA-RELATED"/>
    <property type="match status" value="1"/>
</dbReference>
<keyword evidence="4" id="KW-1185">Reference proteome</keyword>
<evidence type="ECO:0000256" key="1">
    <source>
        <dbReference type="ARBA" id="ARBA00022801"/>
    </source>
</evidence>
<dbReference type="NCBIfam" id="NF006055">
    <property type="entry name" value="PRK08203.1"/>
    <property type="match status" value="1"/>
</dbReference>
<dbReference type="Gene3D" id="3.20.20.140">
    <property type="entry name" value="Metal-dependent hydrolases"/>
    <property type="match status" value="1"/>
</dbReference>
<dbReference type="InterPro" id="IPR011059">
    <property type="entry name" value="Metal-dep_hydrolase_composite"/>
</dbReference>
<sequence>MPEAVPCDLVITNAYIYIDSEREIAGGWIALAEGRVHSVGADPRQTPAATTRIDAQGRLVTPGLVNVHHHMYQNLTRSYAPVVNASLFDWLTMLYPMWAEIDDESVYLSTWVAMAELLLGGCTLSSDHMYVHPRRELIDAQIRAATDLGFRFYANRGSMTRSTADGGLPPVTVVQDADEILADCVRLIDGYHDPSPGAMTRIALAPCSPFSVTPQFMAETARLAESRDVRLHTHLAEDRDELTYCRQVYGMTPVEYFEDAGWLHDRSWVAHFIFPSAPEESRMAAAGVGVAHCPSSNMLIGGGTADVQRLRRLGAPVGLGCDGSASTDHGSLWLEARAALTLGRYRGGSTAMTARDVLAMATQGGAACLGWADETGHLRPGACADLVIWTGSPVALAGALTDPVEAWLRCGPMTADTTIVAGRVVVRDGRIQDPGLDAVLAAHAAQARRIQKVSLR</sequence>
<dbReference type="InterPro" id="IPR050287">
    <property type="entry name" value="MTA/SAH_deaminase"/>
</dbReference>